<name>A0A8J9Y6W9_9NEOP</name>
<organism evidence="1 2">
    <name type="scientific">Brenthis ino</name>
    <name type="common">lesser marbled fritillary</name>
    <dbReference type="NCBI Taxonomy" id="405034"/>
    <lineage>
        <taxon>Eukaryota</taxon>
        <taxon>Metazoa</taxon>
        <taxon>Ecdysozoa</taxon>
        <taxon>Arthropoda</taxon>
        <taxon>Hexapoda</taxon>
        <taxon>Insecta</taxon>
        <taxon>Pterygota</taxon>
        <taxon>Neoptera</taxon>
        <taxon>Endopterygota</taxon>
        <taxon>Lepidoptera</taxon>
        <taxon>Glossata</taxon>
        <taxon>Ditrysia</taxon>
        <taxon>Papilionoidea</taxon>
        <taxon>Nymphalidae</taxon>
        <taxon>Heliconiinae</taxon>
        <taxon>Argynnini</taxon>
        <taxon>Brenthis</taxon>
    </lineage>
</organism>
<evidence type="ECO:0000313" key="1">
    <source>
        <dbReference type="EMBL" id="CAH0715545.1"/>
    </source>
</evidence>
<sequence>MPAGQSGGVEEQTRVVPAVVSGVASSRECLVSRLFFARLAFEFVYCAASRNLRVRTSLDLEKHMRLEIEYASTLQLSKLVFAMVLMEKFKR</sequence>
<protein>
    <submittedName>
        <fullName evidence="1">Uncharacterized protein</fullName>
    </submittedName>
</protein>
<proteinExistence type="predicted"/>
<evidence type="ECO:0000313" key="2">
    <source>
        <dbReference type="Proteomes" id="UP000838878"/>
    </source>
</evidence>
<dbReference type="AlphaFoldDB" id="A0A8J9Y6W9"/>
<accession>A0A8J9Y6W9</accession>
<reference evidence="1" key="1">
    <citation type="submission" date="2021-12" db="EMBL/GenBank/DDBJ databases">
        <authorList>
            <person name="Martin H S."/>
        </authorList>
    </citation>
    <scope>NUCLEOTIDE SEQUENCE</scope>
</reference>
<gene>
    <name evidence="1" type="ORF">BINO364_LOCUS2456</name>
</gene>
<keyword evidence="2" id="KW-1185">Reference proteome</keyword>
<feature type="non-terminal residue" evidence="1">
    <location>
        <position position="91"/>
    </location>
</feature>
<dbReference type="EMBL" id="OV170230">
    <property type="protein sequence ID" value="CAH0715545.1"/>
    <property type="molecule type" value="Genomic_DNA"/>
</dbReference>
<dbReference type="Proteomes" id="UP000838878">
    <property type="component" value="Chromosome 10"/>
</dbReference>